<gene>
    <name evidence="2" type="ORF">F7018_11510</name>
</gene>
<accession>A0A7J5AG10</accession>
<protein>
    <submittedName>
        <fullName evidence="2">Uncharacterized protein</fullName>
    </submittedName>
</protein>
<reference evidence="2 3" key="1">
    <citation type="submission" date="2019-09" db="EMBL/GenBank/DDBJ databases">
        <authorList>
            <person name="Cao W.R."/>
        </authorList>
    </citation>
    <scope>NUCLEOTIDE SEQUENCE [LARGE SCALE GENOMIC DNA]</scope>
    <source>
        <strain evidence="3">a4</strain>
    </source>
</reference>
<keyword evidence="1" id="KW-0732">Signal</keyword>
<dbReference type="Proteomes" id="UP000467305">
    <property type="component" value="Unassembled WGS sequence"/>
</dbReference>
<keyword evidence="3" id="KW-1185">Reference proteome</keyword>
<evidence type="ECO:0000313" key="2">
    <source>
        <dbReference type="EMBL" id="KAB1155929.1"/>
    </source>
</evidence>
<name>A0A7J5AG10_9FLAO</name>
<dbReference type="AlphaFoldDB" id="A0A7J5AG10"/>
<feature type="chain" id="PRO_5029897778" evidence="1">
    <location>
        <begin position="18"/>
        <end position="231"/>
    </location>
</feature>
<feature type="signal peptide" evidence="1">
    <location>
        <begin position="1"/>
        <end position="17"/>
    </location>
</feature>
<sequence length="231" mass="26896">MKRLIILMLLITNSTFAQFSFSDLEYININSSYLNGKFGFKKNSKFKLINKFCNDSIDCYKYDLPTTLIGYWNVNDNIKIEFYYTEAPSDDPAFIAVYNGKIILEESGTTLHFKGNTIYIEGNANSYFDKKRKFQFIHNSYQEVNQPFYHIGVEGKLNYPIKIYKTDKFLEKVAYLPKGYEIEVLLGQTSGKYNDLEKVLIKTEFGLIGWFNFKEITFGKPLINGLHFHGD</sequence>
<organism evidence="2 3">
    <name type="scientific">Tenacibaculum aiptasiae</name>
    <dbReference type="NCBI Taxonomy" id="426481"/>
    <lineage>
        <taxon>Bacteria</taxon>
        <taxon>Pseudomonadati</taxon>
        <taxon>Bacteroidota</taxon>
        <taxon>Flavobacteriia</taxon>
        <taxon>Flavobacteriales</taxon>
        <taxon>Flavobacteriaceae</taxon>
        <taxon>Tenacibaculum</taxon>
    </lineage>
</organism>
<evidence type="ECO:0000256" key="1">
    <source>
        <dbReference type="SAM" id="SignalP"/>
    </source>
</evidence>
<dbReference type="RefSeq" id="WP_150900218.1">
    <property type="nucleotide sequence ID" value="NZ_WAAU01000021.1"/>
</dbReference>
<dbReference type="EMBL" id="WAAU01000021">
    <property type="protein sequence ID" value="KAB1155929.1"/>
    <property type="molecule type" value="Genomic_DNA"/>
</dbReference>
<proteinExistence type="predicted"/>
<comment type="caution">
    <text evidence="2">The sequence shown here is derived from an EMBL/GenBank/DDBJ whole genome shotgun (WGS) entry which is preliminary data.</text>
</comment>
<evidence type="ECO:0000313" key="3">
    <source>
        <dbReference type="Proteomes" id="UP000467305"/>
    </source>
</evidence>
<dbReference type="OrthoDB" id="1115033at2"/>